<dbReference type="Proteomes" id="UP001430356">
    <property type="component" value="Unassembled WGS sequence"/>
</dbReference>
<organism evidence="2 3">
    <name type="scientific">Novymonas esmeraldas</name>
    <dbReference type="NCBI Taxonomy" id="1808958"/>
    <lineage>
        <taxon>Eukaryota</taxon>
        <taxon>Discoba</taxon>
        <taxon>Euglenozoa</taxon>
        <taxon>Kinetoplastea</taxon>
        <taxon>Metakinetoplastina</taxon>
        <taxon>Trypanosomatida</taxon>
        <taxon>Trypanosomatidae</taxon>
        <taxon>Novymonas</taxon>
    </lineage>
</organism>
<proteinExistence type="predicted"/>
<name>A0AAW0EP48_9TRYP</name>
<protein>
    <recommendedName>
        <fullName evidence="4">Membrane-associated protein</fullName>
    </recommendedName>
</protein>
<evidence type="ECO:0000256" key="1">
    <source>
        <dbReference type="SAM" id="SignalP"/>
    </source>
</evidence>
<gene>
    <name evidence="2" type="ORF">NESM_000473100</name>
</gene>
<accession>A0AAW0EP48</accession>
<sequence length="354" mass="37590">MSAPRLPRLLAALCVTVTLSLLCCSEWAAAQVDCGSIVVCQPYSLQGPACVRKKRINLRFMLETSRETNFTVGTEVHHLATYGFCPVVDQLSSFTLPGAPFLSTSYSVTNTTSNVTTDHLSAGMFHRYLSVYGFGASNDTLYPQTNFSGGTVVVAMNGTGYSGVYASVAVVTMLSLEIGMHNGMFNYIGAKANSTMNITNPNYNLSLCHKGSAAGSAHPHSLESSSGIDHCDPQITVPVAATVVQPAKVGFVPTCNANDVCVMGDPNVYTCIGDIPGQKNCGIVSSNATLLRGVQLVVWVSYFGTDSQKTVLLSGGVNPMNFMAFASNNALNSVANKFTSLYDNIYTRVTSLTT</sequence>
<feature type="signal peptide" evidence="1">
    <location>
        <begin position="1"/>
        <end position="30"/>
    </location>
</feature>
<keyword evidence="3" id="KW-1185">Reference proteome</keyword>
<comment type="caution">
    <text evidence="2">The sequence shown here is derived from an EMBL/GenBank/DDBJ whole genome shotgun (WGS) entry which is preliminary data.</text>
</comment>
<evidence type="ECO:0008006" key="4">
    <source>
        <dbReference type="Google" id="ProtNLM"/>
    </source>
</evidence>
<keyword evidence="1" id="KW-0732">Signal</keyword>
<evidence type="ECO:0000313" key="2">
    <source>
        <dbReference type="EMBL" id="KAK7195459.1"/>
    </source>
</evidence>
<dbReference type="EMBL" id="JAECZO010000054">
    <property type="protein sequence ID" value="KAK7195459.1"/>
    <property type="molecule type" value="Genomic_DNA"/>
</dbReference>
<dbReference type="AlphaFoldDB" id="A0AAW0EP48"/>
<feature type="chain" id="PRO_5043923028" description="Membrane-associated protein" evidence="1">
    <location>
        <begin position="31"/>
        <end position="354"/>
    </location>
</feature>
<reference evidence="2 3" key="1">
    <citation type="journal article" date="2021" name="MBio">
        <title>A New Model Trypanosomatid, Novymonas esmeraldas: Genomic Perception of Its 'Candidatus Pandoraea novymonadis' Endosymbiont.</title>
        <authorList>
            <person name="Zakharova A."/>
            <person name="Saura A."/>
            <person name="Butenko A."/>
            <person name="Podesvova L."/>
            <person name="Warmusova S."/>
            <person name="Kostygov A.Y."/>
            <person name="Nenarokova A."/>
            <person name="Lukes J."/>
            <person name="Opperdoes F.R."/>
            <person name="Yurchenko V."/>
        </authorList>
    </citation>
    <scope>NUCLEOTIDE SEQUENCE [LARGE SCALE GENOMIC DNA]</scope>
    <source>
        <strain evidence="2 3">E262AT.01</strain>
    </source>
</reference>
<evidence type="ECO:0000313" key="3">
    <source>
        <dbReference type="Proteomes" id="UP001430356"/>
    </source>
</evidence>